<proteinExistence type="inferred from homology"/>
<dbReference type="AlphaFoldDB" id="A0A7W8D3U0"/>
<keyword evidence="5 10" id="KW-0808">Transferase</keyword>
<organism evidence="10 11">
    <name type="scientific">Chiayiivirga flava</name>
    <dbReference type="NCBI Taxonomy" id="659595"/>
    <lineage>
        <taxon>Bacteria</taxon>
        <taxon>Pseudomonadati</taxon>
        <taxon>Pseudomonadota</taxon>
        <taxon>Gammaproteobacteria</taxon>
        <taxon>Lysobacterales</taxon>
        <taxon>Lysobacteraceae</taxon>
        <taxon>Chiayiivirga</taxon>
    </lineage>
</organism>
<feature type="repeat" description="TPR" evidence="8">
    <location>
        <begin position="138"/>
        <end position="171"/>
    </location>
</feature>
<name>A0A7W8D3U0_9GAMM</name>
<feature type="domain" description="O-GlcNAc transferase C-terminal" evidence="9">
    <location>
        <begin position="289"/>
        <end position="434"/>
    </location>
</feature>
<keyword evidence="4" id="KW-0328">Glycosyltransferase</keyword>
<dbReference type="PANTHER" id="PTHR44998:SF1">
    <property type="entry name" value="UDP-N-ACETYLGLUCOSAMINE--PEPTIDE N-ACETYLGLUCOSAMINYLTRANSFERASE 110 KDA SUBUNIT"/>
    <property type="match status" value="1"/>
</dbReference>
<comment type="similarity">
    <text evidence="2">Belongs to the glycosyltransferase 41 family. O-GlcNAc transferase subfamily.</text>
</comment>
<gene>
    <name evidence="10" type="ORF">HNQ52_000974</name>
</gene>
<dbReference type="Gene3D" id="3.40.50.11380">
    <property type="match status" value="1"/>
</dbReference>
<dbReference type="Proteomes" id="UP000521199">
    <property type="component" value="Unassembled WGS sequence"/>
</dbReference>
<comment type="caution">
    <text evidence="10">The sequence shown here is derived from an EMBL/GenBank/DDBJ whole genome shotgun (WGS) entry which is preliminary data.</text>
</comment>
<evidence type="ECO:0000256" key="2">
    <source>
        <dbReference type="ARBA" id="ARBA00005386"/>
    </source>
</evidence>
<protein>
    <recommendedName>
        <fullName evidence="3">protein O-GlcNAc transferase</fullName>
        <ecNumber evidence="3">2.4.1.255</ecNumber>
    </recommendedName>
</protein>
<dbReference type="PROSITE" id="PS50293">
    <property type="entry name" value="TPR_REGION"/>
    <property type="match status" value="1"/>
</dbReference>
<dbReference type="GO" id="GO:0097363">
    <property type="term" value="F:protein O-acetylglucosaminyltransferase activity"/>
    <property type="evidence" value="ECO:0007669"/>
    <property type="project" value="UniProtKB-EC"/>
</dbReference>
<sequence length="640" mass="67756">MSGTPTREQALALHRAGRLGDAERAYRALLQQTPGDAAITHALCVLLLQSGRDAEAQTRLEALLRMQNVPPAWVLLAQLRRRQGRVGEALAAIAAARAAGLADPGLDALHGTLLAAAGDDAAAEPLLQGAVQRQPALPEAWHVLGQIRHRAGRWNEAIAAYREALRRTPDDAALHFNLGLSAEAAGDLELAREGFDAALRRAPQRIEALGRLAAVQARLFDTAGEAASVAALERELGGAAAGDTVEPFLLTFLPLSTAARRNGLARYEHNLRAAVRGQAIVPSPPRGARARLRIGYLSPDLGHHAVGGLMRDVFAAHDRGRVEVYAYSQRRHSGDTADAIRAGCDVFRDVAGHDAAATAQTIGADALDVLIDLGGYTRGADGRVLALRPAPRQVSYLGFIQDHGAEWIDALLLDAEVAPDPSIFSHRVLHLPGTLLPGGRAMPAPAADRAAFELPHDAPVFASFNTSYKLDAAVLDAWLAIHRAAPQAVFLLVLPPQTRARVLAAWRAGGGDAAALRFGEPLAPQRHAVRAASCDLLLDTFRYHAGATAIASAAAGLPVLCVPGALPLARLSASVNRFLGLDALVCASRAEYVERAVALAHDRARLQALRASVHERAQARGLFDPRRTAAGIEDALDTLP</sequence>
<dbReference type="Pfam" id="PF13844">
    <property type="entry name" value="Glyco_transf_41"/>
    <property type="match status" value="2"/>
</dbReference>
<dbReference type="InterPro" id="IPR019734">
    <property type="entry name" value="TPR_rpt"/>
</dbReference>
<accession>A0A7W8D3U0</accession>
<evidence type="ECO:0000313" key="11">
    <source>
        <dbReference type="Proteomes" id="UP000521199"/>
    </source>
</evidence>
<reference evidence="10 11" key="1">
    <citation type="submission" date="2020-08" db="EMBL/GenBank/DDBJ databases">
        <title>Genomic Encyclopedia of Type Strains, Phase IV (KMG-IV): sequencing the most valuable type-strain genomes for metagenomic binning, comparative biology and taxonomic classification.</title>
        <authorList>
            <person name="Goeker M."/>
        </authorList>
    </citation>
    <scope>NUCLEOTIDE SEQUENCE [LARGE SCALE GENOMIC DNA]</scope>
    <source>
        <strain evidence="10 11">DSM 24163</strain>
    </source>
</reference>
<evidence type="ECO:0000313" key="10">
    <source>
        <dbReference type="EMBL" id="MBB5207445.1"/>
    </source>
</evidence>
<keyword evidence="6" id="KW-0677">Repeat</keyword>
<dbReference type="EMBL" id="JACHHP010000002">
    <property type="protein sequence ID" value="MBB5207445.1"/>
    <property type="molecule type" value="Genomic_DNA"/>
</dbReference>
<evidence type="ECO:0000256" key="6">
    <source>
        <dbReference type="ARBA" id="ARBA00022737"/>
    </source>
</evidence>
<comment type="pathway">
    <text evidence="1">Protein modification; protein glycosylation.</text>
</comment>
<evidence type="ECO:0000256" key="3">
    <source>
        <dbReference type="ARBA" id="ARBA00011970"/>
    </source>
</evidence>
<dbReference type="RefSeq" id="WP_183960001.1">
    <property type="nucleotide sequence ID" value="NZ_JACHHP010000002.1"/>
</dbReference>
<dbReference type="PROSITE" id="PS50005">
    <property type="entry name" value="TPR"/>
    <property type="match status" value="2"/>
</dbReference>
<dbReference type="SMART" id="SM00028">
    <property type="entry name" value="TPR"/>
    <property type="match status" value="4"/>
</dbReference>
<evidence type="ECO:0000256" key="4">
    <source>
        <dbReference type="ARBA" id="ARBA00022676"/>
    </source>
</evidence>
<feature type="domain" description="O-GlcNAc transferase C-terminal" evidence="9">
    <location>
        <begin position="448"/>
        <end position="628"/>
    </location>
</feature>
<evidence type="ECO:0000256" key="8">
    <source>
        <dbReference type="PROSITE-ProRule" id="PRU00339"/>
    </source>
</evidence>
<dbReference type="PANTHER" id="PTHR44998">
    <property type="match status" value="1"/>
</dbReference>
<evidence type="ECO:0000256" key="1">
    <source>
        <dbReference type="ARBA" id="ARBA00004922"/>
    </source>
</evidence>
<keyword evidence="7 8" id="KW-0802">TPR repeat</keyword>
<keyword evidence="11" id="KW-1185">Reference proteome</keyword>
<dbReference type="SUPFAM" id="SSF48452">
    <property type="entry name" value="TPR-like"/>
    <property type="match status" value="1"/>
</dbReference>
<evidence type="ECO:0000259" key="9">
    <source>
        <dbReference type="Pfam" id="PF13844"/>
    </source>
</evidence>
<dbReference type="Gene3D" id="3.40.50.2000">
    <property type="entry name" value="Glycogen Phosphorylase B"/>
    <property type="match status" value="1"/>
</dbReference>
<dbReference type="EC" id="2.4.1.255" evidence="3"/>
<evidence type="ECO:0000256" key="5">
    <source>
        <dbReference type="ARBA" id="ARBA00022679"/>
    </source>
</evidence>
<feature type="repeat" description="TPR" evidence="8">
    <location>
        <begin position="172"/>
        <end position="205"/>
    </location>
</feature>
<evidence type="ECO:0000256" key="7">
    <source>
        <dbReference type="ARBA" id="ARBA00022803"/>
    </source>
</evidence>
<dbReference type="Pfam" id="PF14559">
    <property type="entry name" value="TPR_19"/>
    <property type="match status" value="1"/>
</dbReference>
<dbReference type="Pfam" id="PF13432">
    <property type="entry name" value="TPR_16"/>
    <property type="match status" value="1"/>
</dbReference>
<dbReference type="InterPro" id="IPR011990">
    <property type="entry name" value="TPR-like_helical_dom_sf"/>
</dbReference>
<dbReference type="InterPro" id="IPR029489">
    <property type="entry name" value="OGT/SEC/SPY_C"/>
</dbReference>
<dbReference type="Gene3D" id="1.25.40.10">
    <property type="entry name" value="Tetratricopeptide repeat domain"/>
    <property type="match status" value="2"/>
</dbReference>